<comment type="caution">
    <text evidence="2">The sequence shown here is derived from an EMBL/GenBank/DDBJ whole genome shotgun (WGS) entry which is preliminary data.</text>
</comment>
<proteinExistence type="predicted"/>
<dbReference type="Proteomes" id="UP001149009">
    <property type="component" value="Unassembled WGS sequence"/>
</dbReference>
<name>A0A9X3B6L1_9HYPH</name>
<evidence type="ECO:0008006" key="4">
    <source>
        <dbReference type="Google" id="ProtNLM"/>
    </source>
</evidence>
<gene>
    <name evidence="2" type="ORF">NYR54_09855</name>
</gene>
<keyword evidence="3" id="KW-1185">Reference proteome</keyword>
<evidence type="ECO:0000313" key="2">
    <source>
        <dbReference type="EMBL" id="MCT8990592.1"/>
    </source>
</evidence>
<dbReference type="EMBL" id="JAODNV010000010">
    <property type="protein sequence ID" value="MCT8990592.1"/>
    <property type="molecule type" value="Genomic_DNA"/>
</dbReference>
<sequence>MFRTSDVILIAVMLSAAAFTYKTKHDAQAMMNRIEALETRIQLEKDAIDVLKADWSLLTQPARLEKLAQVYKDELGLDVIKPEQIEEPMALGGIPFRKVTVEELIAGTYALSGEELQDPTVTGGVRP</sequence>
<dbReference type="RefSeq" id="WP_261515473.1">
    <property type="nucleotide sequence ID" value="NZ_JAODNV010000010.1"/>
</dbReference>
<reference evidence="2" key="1">
    <citation type="submission" date="2022-08" db="EMBL/GenBank/DDBJ databases">
        <title>Chelativorans sichuanense sp. nov., a paraffin oil-degrading bacterium isolated from a mixture of oil-based drill cuttings and paddy soil.</title>
        <authorList>
            <person name="Yu J."/>
            <person name="Liu H."/>
            <person name="Chen Q."/>
        </authorList>
    </citation>
    <scope>NUCLEOTIDE SEQUENCE</scope>
    <source>
        <strain evidence="2">SCAU 2101</strain>
    </source>
</reference>
<dbReference type="AlphaFoldDB" id="A0A9X3B6L1"/>
<evidence type="ECO:0000313" key="3">
    <source>
        <dbReference type="Proteomes" id="UP001149009"/>
    </source>
</evidence>
<keyword evidence="1" id="KW-0175">Coiled coil</keyword>
<evidence type="ECO:0000256" key="1">
    <source>
        <dbReference type="SAM" id="Coils"/>
    </source>
</evidence>
<protein>
    <recommendedName>
        <fullName evidence="4">Cell division protein FtsL</fullName>
    </recommendedName>
</protein>
<feature type="coiled-coil region" evidence="1">
    <location>
        <begin position="27"/>
        <end position="54"/>
    </location>
</feature>
<accession>A0A9X3B6L1</accession>
<organism evidence="2 3">
    <name type="scientific">Chelativorans petroleitrophicus</name>
    <dbReference type="NCBI Taxonomy" id="2975484"/>
    <lineage>
        <taxon>Bacteria</taxon>
        <taxon>Pseudomonadati</taxon>
        <taxon>Pseudomonadota</taxon>
        <taxon>Alphaproteobacteria</taxon>
        <taxon>Hyphomicrobiales</taxon>
        <taxon>Phyllobacteriaceae</taxon>
        <taxon>Chelativorans</taxon>
    </lineage>
</organism>